<evidence type="ECO:0000259" key="2">
    <source>
        <dbReference type="Pfam" id="PF00075"/>
    </source>
</evidence>
<dbReference type="Proteomes" id="UP000499080">
    <property type="component" value="Unassembled WGS sequence"/>
</dbReference>
<dbReference type="OrthoDB" id="6437277at2759"/>
<dbReference type="GO" id="GO:0003676">
    <property type="term" value="F:nucleic acid binding"/>
    <property type="evidence" value="ECO:0007669"/>
    <property type="project" value="InterPro"/>
</dbReference>
<accession>A0A4Y2AVC6</accession>
<reference evidence="3 4" key="1">
    <citation type="journal article" date="2019" name="Sci. Rep.">
        <title>Orb-weaving spider Araneus ventricosus genome elucidates the spidroin gene catalogue.</title>
        <authorList>
            <person name="Kono N."/>
            <person name="Nakamura H."/>
            <person name="Ohtoshi R."/>
            <person name="Moran D.A.P."/>
            <person name="Shinohara A."/>
            <person name="Yoshida Y."/>
            <person name="Fujiwara M."/>
            <person name="Mori M."/>
            <person name="Tomita M."/>
            <person name="Arakawa K."/>
        </authorList>
    </citation>
    <scope>NUCLEOTIDE SEQUENCE [LARGE SCALE GENOMIC DNA]</scope>
</reference>
<name>A0A4Y2AVC6_ARAVE</name>
<organism evidence="3 4">
    <name type="scientific">Araneus ventricosus</name>
    <name type="common">Orbweaver spider</name>
    <name type="synonym">Epeira ventricosa</name>
    <dbReference type="NCBI Taxonomy" id="182803"/>
    <lineage>
        <taxon>Eukaryota</taxon>
        <taxon>Metazoa</taxon>
        <taxon>Ecdysozoa</taxon>
        <taxon>Arthropoda</taxon>
        <taxon>Chelicerata</taxon>
        <taxon>Arachnida</taxon>
        <taxon>Araneae</taxon>
        <taxon>Araneomorphae</taxon>
        <taxon>Entelegynae</taxon>
        <taxon>Araneoidea</taxon>
        <taxon>Araneidae</taxon>
        <taxon>Araneus</taxon>
    </lineage>
</organism>
<evidence type="ECO:0000313" key="3">
    <source>
        <dbReference type="EMBL" id="GBL83229.1"/>
    </source>
</evidence>
<dbReference type="EMBL" id="BGPR01000031">
    <property type="protein sequence ID" value="GBL83229.1"/>
    <property type="molecule type" value="Genomic_DNA"/>
</dbReference>
<gene>
    <name evidence="3" type="ORF">AVEN_165420_1</name>
</gene>
<protein>
    <recommendedName>
        <fullName evidence="2">RNase H type-1 domain-containing protein</fullName>
    </recommendedName>
</protein>
<dbReference type="AlphaFoldDB" id="A0A4Y2AVC6"/>
<evidence type="ECO:0000313" key="4">
    <source>
        <dbReference type="Proteomes" id="UP000499080"/>
    </source>
</evidence>
<feature type="compositionally biased region" description="Polar residues" evidence="1">
    <location>
        <begin position="9"/>
        <end position="31"/>
    </location>
</feature>
<proteinExistence type="predicted"/>
<dbReference type="InterPro" id="IPR036397">
    <property type="entry name" value="RNaseH_sf"/>
</dbReference>
<feature type="region of interest" description="Disordered" evidence="1">
    <location>
        <begin position="1"/>
        <end position="31"/>
    </location>
</feature>
<dbReference type="Gene3D" id="3.30.420.10">
    <property type="entry name" value="Ribonuclease H-like superfamily/Ribonuclease H"/>
    <property type="match status" value="1"/>
</dbReference>
<feature type="domain" description="RNase H type-1" evidence="2">
    <location>
        <begin position="53"/>
        <end position="96"/>
    </location>
</feature>
<sequence length="256" mass="28824">MNSNHETRPTSSQTGPNSKNKLASSTASSKMTISPTNDSAFFSTPSFKQNFYPLKKHAFGLAETTTTHPSIQLGWIKAHVGHKDNEATDSLAKQATSAGSSLQYPASRNLLKSIIKNSSLRHWQEEWDNGLTGRNIHRMLPKVSLTPALWNKQDIIFATGHGLFPNYCKRFHIKESDCYGCGEMGDPLNYATSCPFNAFYHLTKPTQDLGTTWWNKFMKNKLSRIKQGTLCCFSWTTNPFYQQIQTQNNFSTSIQV</sequence>
<dbReference type="InterPro" id="IPR002156">
    <property type="entry name" value="RNaseH_domain"/>
</dbReference>
<dbReference type="GO" id="GO:0004523">
    <property type="term" value="F:RNA-DNA hybrid ribonuclease activity"/>
    <property type="evidence" value="ECO:0007669"/>
    <property type="project" value="InterPro"/>
</dbReference>
<comment type="caution">
    <text evidence="3">The sequence shown here is derived from an EMBL/GenBank/DDBJ whole genome shotgun (WGS) entry which is preliminary data.</text>
</comment>
<evidence type="ECO:0000256" key="1">
    <source>
        <dbReference type="SAM" id="MobiDB-lite"/>
    </source>
</evidence>
<dbReference type="Pfam" id="PF00075">
    <property type="entry name" value="RNase_H"/>
    <property type="match status" value="1"/>
</dbReference>
<keyword evidence="4" id="KW-1185">Reference proteome</keyword>